<feature type="domain" description="ABC transmembrane type-2" evidence="9">
    <location>
        <begin position="152"/>
        <end position="376"/>
    </location>
</feature>
<keyword evidence="7 8" id="KW-0472">Membrane</keyword>
<organism evidence="10 11">
    <name type="scientific">Paenibacillus chibensis</name>
    <dbReference type="NCBI Taxonomy" id="59846"/>
    <lineage>
        <taxon>Bacteria</taxon>
        <taxon>Bacillati</taxon>
        <taxon>Bacillota</taxon>
        <taxon>Bacilli</taxon>
        <taxon>Bacillales</taxon>
        <taxon>Paenibacillaceae</taxon>
        <taxon>Paenibacillus</taxon>
    </lineage>
</organism>
<proteinExistence type="inferred from homology"/>
<dbReference type="InterPro" id="IPR051449">
    <property type="entry name" value="ABC-2_transporter_component"/>
</dbReference>
<keyword evidence="5 8" id="KW-0812">Transmembrane</keyword>
<dbReference type="PRINTS" id="PR00164">
    <property type="entry name" value="ABC2TRNSPORT"/>
</dbReference>
<comment type="similarity">
    <text evidence="2 8">Belongs to the ABC-2 integral membrane protein family.</text>
</comment>
<dbReference type="Gene3D" id="3.40.1710.10">
    <property type="entry name" value="abc type-2 transporter like domain"/>
    <property type="match status" value="1"/>
</dbReference>
<feature type="transmembrane region" description="Helical" evidence="8">
    <location>
        <begin position="23"/>
        <end position="42"/>
    </location>
</feature>
<feature type="transmembrane region" description="Helical" evidence="8">
    <location>
        <begin position="189"/>
        <end position="208"/>
    </location>
</feature>
<feature type="transmembrane region" description="Helical" evidence="8">
    <location>
        <begin position="229"/>
        <end position="254"/>
    </location>
</feature>
<evidence type="ECO:0000256" key="1">
    <source>
        <dbReference type="ARBA" id="ARBA00004651"/>
    </source>
</evidence>
<evidence type="ECO:0000313" key="11">
    <source>
        <dbReference type="Proteomes" id="UP001343257"/>
    </source>
</evidence>
<comment type="caution">
    <text evidence="10">The sequence shown here is derived from an EMBL/GenBank/DDBJ whole genome shotgun (WGS) entry which is preliminary data.</text>
</comment>
<keyword evidence="3 8" id="KW-0813">Transport</keyword>
<evidence type="ECO:0000259" key="9">
    <source>
        <dbReference type="PROSITE" id="PS51012"/>
    </source>
</evidence>
<evidence type="ECO:0000256" key="3">
    <source>
        <dbReference type="ARBA" id="ARBA00022448"/>
    </source>
</evidence>
<gene>
    <name evidence="10" type="ORF">P9847_02950</name>
</gene>
<keyword evidence="4 8" id="KW-1003">Cell membrane</keyword>
<dbReference type="InterPro" id="IPR000412">
    <property type="entry name" value="ABC_2_transport"/>
</dbReference>
<evidence type="ECO:0000256" key="4">
    <source>
        <dbReference type="ARBA" id="ARBA00022475"/>
    </source>
</evidence>
<evidence type="ECO:0000256" key="6">
    <source>
        <dbReference type="ARBA" id="ARBA00022989"/>
    </source>
</evidence>
<dbReference type="PANTHER" id="PTHR30294">
    <property type="entry name" value="MEMBRANE COMPONENT OF ABC TRANSPORTER YHHJ-RELATED"/>
    <property type="match status" value="1"/>
</dbReference>
<evidence type="ECO:0000256" key="8">
    <source>
        <dbReference type="RuleBase" id="RU361157"/>
    </source>
</evidence>
<evidence type="ECO:0000256" key="2">
    <source>
        <dbReference type="ARBA" id="ARBA00007783"/>
    </source>
</evidence>
<accession>A0ABU6PN17</accession>
<dbReference type="RefSeq" id="WP_328275245.1">
    <property type="nucleotide sequence ID" value="NZ_JARTLD010000007.1"/>
</dbReference>
<feature type="transmembrane region" description="Helical" evidence="8">
    <location>
        <begin position="266"/>
        <end position="288"/>
    </location>
</feature>
<reference evidence="10 11" key="1">
    <citation type="submission" date="2023-03" db="EMBL/GenBank/DDBJ databases">
        <title>Bacillus Genome Sequencing.</title>
        <authorList>
            <person name="Dunlap C."/>
        </authorList>
    </citation>
    <scope>NUCLEOTIDE SEQUENCE [LARGE SCALE GENOMIC DNA]</scope>
    <source>
        <strain evidence="10 11">NRS-52</strain>
    </source>
</reference>
<sequence length="383" mass="42295">MWSEIWFLVRMTLLTTFRKRKNLILYFGLPIAGVLVSTLLYGSQSSPDLRVGIVNEDVGKPVTSDTIRFVERLDHVKLVNTTREELKAKIAASDLDAGLIFEQGFADSVLQGKPEHISIQSVKGASVTSYIKSMLYGYIGNVTAMGTIAAGDGGKFQQLYDSYQAGAFKLTSESVNDTSTTREMSYQSIGFLIMFMMTSAVNLSQLILKNKENRTYFRVLASPVSSRTYVLSNVIVNLIVMIIQIAVALFFMTVVFGIDPGIPLDAMIFILGLFALVSVSISLVIVSFSKSTASANALQNLIVTPTCLLSGCFFPRSIMPETFRRISDFLPQNWVLESLGKLQAGDTLMNIGFNLVILLAFAVVFFLLATYKFGRNNDTRNFV</sequence>
<dbReference type="InterPro" id="IPR047817">
    <property type="entry name" value="ABC2_TM_bact-type"/>
</dbReference>
<dbReference type="Proteomes" id="UP001343257">
    <property type="component" value="Unassembled WGS sequence"/>
</dbReference>
<comment type="subcellular location">
    <subcellularLocation>
        <location evidence="1 8">Cell membrane</location>
        <topology evidence="1 8">Multi-pass membrane protein</topology>
    </subcellularLocation>
</comment>
<feature type="transmembrane region" description="Helical" evidence="8">
    <location>
        <begin position="351"/>
        <end position="371"/>
    </location>
</feature>
<feature type="transmembrane region" description="Helical" evidence="8">
    <location>
        <begin position="300"/>
        <end position="319"/>
    </location>
</feature>
<evidence type="ECO:0000256" key="5">
    <source>
        <dbReference type="ARBA" id="ARBA00022692"/>
    </source>
</evidence>
<keyword evidence="6 8" id="KW-1133">Transmembrane helix</keyword>
<dbReference type="EMBL" id="JARTLD010000007">
    <property type="protein sequence ID" value="MED5016261.1"/>
    <property type="molecule type" value="Genomic_DNA"/>
</dbReference>
<keyword evidence="11" id="KW-1185">Reference proteome</keyword>
<name>A0ABU6PN17_9BACL</name>
<evidence type="ECO:0000313" key="10">
    <source>
        <dbReference type="EMBL" id="MED5016261.1"/>
    </source>
</evidence>
<dbReference type="PROSITE" id="PS51012">
    <property type="entry name" value="ABC_TM2"/>
    <property type="match status" value="1"/>
</dbReference>
<dbReference type="InterPro" id="IPR013525">
    <property type="entry name" value="ABC2_TM"/>
</dbReference>
<protein>
    <recommendedName>
        <fullName evidence="8">Transport permease protein</fullName>
    </recommendedName>
</protein>
<dbReference type="Pfam" id="PF12698">
    <property type="entry name" value="ABC2_membrane_3"/>
    <property type="match status" value="1"/>
</dbReference>
<dbReference type="PANTHER" id="PTHR30294:SF45">
    <property type="entry name" value="LINEARMYCIN RESISTANCE PERMEASE PROTEIN LNRN"/>
    <property type="match status" value="1"/>
</dbReference>
<evidence type="ECO:0000256" key="7">
    <source>
        <dbReference type="ARBA" id="ARBA00023136"/>
    </source>
</evidence>